<evidence type="ECO:0000313" key="1">
    <source>
        <dbReference type="EMBL" id="KDN56189.1"/>
    </source>
</evidence>
<accession>A0A066WZ27</accession>
<proteinExistence type="predicted"/>
<sequence length="45" mass="5392">MFKFGIKEVRFLYYGQFYKYKTNFPLSQLPKSVVVAVRHSVLYAQ</sequence>
<dbReference type="AlphaFoldDB" id="A0A066WZ27"/>
<dbReference type="Proteomes" id="UP000027064">
    <property type="component" value="Unassembled WGS sequence"/>
</dbReference>
<protein>
    <submittedName>
        <fullName evidence="1">Uncharacterized protein</fullName>
    </submittedName>
</protein>
<organism evidence="1 2">
    <name type="scientific">Flavobacterium seoulense</name>
    <dbReference type="NCBI Taxonomy" id="1492738"/>
    <lineage>
        <taxon>Bacteria</taxon>
        <taxon>Pseudomonadati</taxon>
        <taxon>Bacteroidota</taxon>
        <taxon>Flavobacteriia</taxon>
        <taxon>Flavobacteriales</taxon>
        <taxon>Flavobacteriaceae</taxon>
        <taxon>Flavobacterium</taxon>
    </lineage>
</organism>
<name>A0A066WZ27_9FLAO</name>
<comment type="caution">
    <text evidence="1">The sequence shown here is derived from an EMBL/GenBank/DDBJ whole genome shotgun (WGS) entry which is preliminary data.</text>
</comment>
<reference evidence="1 2" key="1">
    <citation type="submission" date="2014-05" db="EMBL/GenBank/DDBJ databases">
        <title>Genome Sequence of Flavobacterium sp. EM1321.</title>
        <authorList>
            <person name="Shin S.-K."/>
            <person name="Yi H."/>
        </authorList>
    </citation>
    <scope>NUCLEOTIDE SEQUENCE [LARGE SCALE GENOMIC DNA]</scope>
    <source>
        <strain evidence="1 2">EM1321</strain>
    </source>
</reference>
<evidence type="ECO:0000313" key="2">
    <source>
        <dbReference type="Proteomes" id="UP000027064"/>
    </source>
</evidence>
<dbReference type="EMBL" id="JNCA01000006">
    <property type="protein sequence ID" value="KDN56189.1"/>
    <property type="molecule type" value="Genomic_DNA"/>
</dbReference>
<dbReference type="PATRIC" id="fig|1492738.3.peg.735"/>
<gene>
    <name evidence="1" type="ORF">FEM21_07410</name>
</gene>
<keyword evidence="2" id="KW-1185">Reference proteome</keyword>